<dbReference type="AlphaFoldDB" id="A0A3B3QAM9"/>
<dbReference type="PANTHER" id="PTHR14491:SF4">
    <property type="entry name" value="ANKYRIN REPEAT DOMAIN-CONTAINING PROTEIN SOWAHC"/>
    <property type="match status" value="1"/>
</dbReference>
<evidence type="ECO:0000313" key="7">
    <source>
        <dbReference type="Ensembl" id="ENSPKIP00000003233.1"/>
    </source>
</evidence>
<accession>A0A3B3QAM9</accession>
<feature type="region of interest" description="Disordered" evidence="5">
    <location>
        <begin position="165"/>
        <end position="187"/>
    </location>
</feature>
<protein>
    <submittedName>
        <fullName evidence="7">Sosondowah ankyrin repeat domain family member C</fullName>
    </submittedName>
</protein>
<sequence>MASGCSREAASRFLTERGGSVKNEDSHEHFQPGLSIDPPDTALINELFQMNLDNAALVNQDDGTNSACSGKGDAHSMCSGPKTVGEYEGRDSDRARVSAMHHLEHGGPSPRDDSALNENLRSNRSFPKCASDAAEQEISAVPGCGTDIGKGEGAGSHASLLEASSAARDGDDVVRDDGDPADDESGSVALDPLEHQWMMCASDGEWESLHQLLSQDPNLVNKKDFVTGFTCLHWAAKLGRQELLSQLVNFGKQNAISVNINARSSAGYTPLHLATIHNHPEVVKFLVGACEANVEARDYNGRMAWQYLSRTTSKNMYDILGGMPGFWSESGEGGASRRTASKVLPYNLVTFGPFSCLDEQVCDGDASEKPKLVSRKPSLKSRLPKIRVRSRIVHSTSFRDPEEVRASARSIVRSRPKSNIFG</sequence>
<evidence type="ECO:0000256" key="4">
    <source>
        <dbReference type="PROSITE-ProRule" id="PRU00023"/>
    </source>
</evidence>
<evidence type="ECO:0000313" key="8">
    <source>
        <dbReference type="Proteomes" id="UP000261540"/>
    </source>
</evidence>
<dbReference type="PROSITE" id="PS50088">
    <property type="entry name" value="ANK_REPEAT"/>
    <property type="match status" value="1"/>
</dbReference>
<feature type="compositionally biased region" description="Basic and acidic residues" evidence="5">
    <location>
        <begin position="168"/>
        <end position="178"/>
    </location>
</feature>
<proteinExistence type="inferred from homology"/>
<dbReference type="Ensembl" id="ENSPKIT00000027192.1">
    <property type="protein sequence ID" value="ENSPKIP00000003233.1"/>
    <property type="gene ID" value="ENSPKIG00000020830.1"/>
</dbReference>
<evidence type="ECO:0000256" key="2">
    <source>
        <dbReference type="ARBA" id="ARBA00023043"/>
    </source>
</evidence>
<evidence type="ECO:0000259" key="6">
    <source>
        <dbReference type="Pfam" id="PF25877"/>
    </source>
</evidence>
<feature type="region of interest" description="Disordered" evidence="5">
    <location>
        <begin position="1"/>
        <end position="38"/>
    </location>
</feature>
<reference evidence="7" key="2">
    <citation type="submission" date="2025-09" db="UniProtKB">
        <authorList>
            <consortium name="Ensembl"/>
        </authorList>
    </citation>
    <scope>IDENTIFICATION</scope>
</reference>
<dbReference type="Pfam" id="PF25877">
    <property type="entry name" value="WHD_SOWAH"/>
    <property type="match status" value="1"/>
</dbReference>
<dbReference type="PROSITE" id="PS50297">
    <property type="entry name" value="ANK_REP_REGION"/>
    <property type="match status" value="1"/>
</dbReference>
<organism evidence="7 8">
    <name type="scientific">Paramormyrops kingsleyae</name>
    <dbReference type="NCBI Taxonomy" id="1676925"/>
    <lineage>
        <taxon>Eukaryota</taxon>
        <taxon>Metazoa</taxon>
        <taxon>Chordata</taxon>
        <taxon>Craniata</taxon>
        <taxon>Vertebrata</taxon>
        <taxon>Euteleostomi</taxon>
        <taxon>Actinopterygii</taxon>
        <taxon>Neopterygii</taxon>
        <taxon>Teleostei</taxon>
        <taxon>Osteoglossocephala</taxon>
        <taxon>Osteoglossomorpha</taxon>
        <taxon>Osteoglossiformes</taxon>
        <taxon>Mormyridae</taxon>
        <taxon>Paramormyrops</taxon>
    </lineage>
</organism>
<dbReference type="PANTHER" id="PTHR14491">
    <property type="entry name" value="SOSONDOWAH, ISOFORM G"/>
    <property type="match status" value="1"/>
</dbReference>
<dbReference type="InterPro" id="IPR002110">
    <property type="entry name" value="Ankyrin_rpt"/>
</dbReference>
<name>A0A3B3QAM9_9TELE</name>
<keyword evidence="1" id="KW-0677">Repeat</keyword>
<evidence type="ECO:0000256" key="1">
    <source>
        <dbReference type="ARBA" id="ARBA00022737"/>
    </source>
</evidence>
<keyword evidence="2 4" id="KW-0040">ANK repeat</keyword>
<evidence type="ECO:0000256" key="5">
    <source>
        <dbReference type="SAM" id="MobiDB-lite"/>
    </source>
</evidence>
<comment type="similarity">
    <text evidence="3">Belongs to the SOWAH family.</text>
</comment>
<feature type="repeat" description="ANK" evidence="4">
    <location>
        <begin position="266"/>
        <end position="287"/>
    </location>
</feature>
<dbReference type="Proteomes" id="UP000261540">
    <property type="component" value="Unplaced"/>
</dbReference>
<dbReference type="GeneTree" id="ENSGT00950000183003"/>
<feature type="domain" description="SOWAHA-C winged helix-turn-helix" evidence="6">
    <location>
        <begin position="5"/>
        <end position="65"/>
    </location>
</feature>
<keyword evidence="8" id="KW-1185">Reference proteome</keyword>
<dbReference type="Gene3D" id="1.25.40.20">
    <property type="entry name" value="Ankyrin repeat-containing domain"/>
    <property type="match status" value="1"/>
</dbReference>
<evidence type="ECO:0000256" key="3">
    <source>
        <dbReference type="ARBA" id="ARBA00038122"/>
    </source>
</evidence>
<dbReference type="STRING" id="1676925.ENSPKIP00000003233"/>
<dbReference type="Pfam" id="PF12796">
    <property type="entry name" value="Ank_2"/>
    <property type="match status" value="1"/>
</dbReference>
<reference evidence="7" key="1">
    <citation type="submission" date="2025-08" db="UniProtKB">
        <authorList>
            <consortium name="Ensembl"/>
        </authorList>
    </citation>
    <scope>IDENTIFICATION</scope>
</reference>
<feature type="region of interest" description="Disordered" evidence="5">
    <location>
        <begin position="64"/>
        <end position="90"/>
    </location>
</feature>
<dbReference type="InterPro" id="IPR036770">
    <property type="entry name" value="Ankyrin_rpt-contain_sf"/>
</dbReference>
<dbReference type="SUPFAM" id="SSF48403">
    <property type="entry name" value="Ankyrin repeat"/>
    <property type="match status" value="1"/>
</dbReference>
<dbReference type="SMART" id="SM00248">
    <property type="entry name" value="ANK"/>
    <property type="match status" value="2"/>
</dbReference>
<dbReference type="InterPro" id="IPR058889">
    <property type="entry name" value="WHD_SOWAHA-C"/>
</dbReference>